<evidence type="ECO:0000313" key="3">
    <source>
        <dbReference type="Proteomes" id="UP001596004"/>
    </source>
</evidence>
<protein>
    <submittedName>
        <fullName evidence="2">Uncharacterized protein</fullName>
    </submittedName>
</protein>
<dbReference type="Proteomes" id="UP001596004">
    <property type="component" value="Unassembled WGS sequence"/>
</dbReference>
<evidence type="ECO:0000313" key="2">
    <source>
        <dbReference type="EMBL" id="MFC4536210.1"/>
    </source>
</evidence>
<dbReference type="RefSeq" id="WP_380850234.1">
    <property type="nucleotide sequence ID" value="NZ_JBHSFP010000041.1"/>
</dbReference>
<reference evidence="3" key="1">
    <citation type="journal article" date="2019" name="Int. J. Syst. Evol. Microbiol.">
        <title>The Global Catalogue of Microorganisms (GCM) 10K type strain sequencing project: providing services to taxonomists for standard genome sequencing and annotation.</title>
        <authorList>
            <consortium name="The Broad Institute Genomics Platform"/>
            <consortium name="The Broad Institute Genome Sequencing Center for Infectious Disease"/>
            <person name="Wu L."/>
            <person name="Ma J."/>
        </authorList>
    </citation>
    <scope>NUCLEOTIDE SEQUENCE [LARGE SCALE GENOMIC DNA]</scope>
    <source>
        <strain evidence="3">CGMCC 4.7132</strain>
    </source>
</reference>
<sequence>MNAQSSGHGFRSLVSAVATGDPEAGAALGAARRSPVPCRTRRPASAHRAAGSGNTPWG</sequence>
<comment type="caution">
    <text evidence="2">The sequence shown here is derived from an EMBL/GenBank/DDBJ whole genome shotgun (WGS) entry which is preliminary data.</text>
</comment>
<accession>A0ABV9CSB6</accession>
<proteinExistence type="predicted"/>
<keyword evidence="3" id="KW-1185">Reference proteome</keyword>
<evidence type="ECO:0000256" key="1">
    <source>
        <dbReference type="SAM" id="MobiDB-lite"/>
    </source>
</evidence>
<dbReference type="EMBL" id="JBHSFP010000041">
    <property type="protein sequence ID" value="MFC4536210.1"/>
    <property type="molecule type" value="Genomic_DNA"/>
</dbReference>
<feature type="region of interest" description="Disordered" evidence="1">
    <location>
        <begin position="25"/>
        <end position="58"/>
    </location>
</feature>
<name>A0ABV9CSB6_9ACTN</name>
<organism evidence="2 3">
    <name type="scientific">Sphaerisporangium dianthi</name>
    <dbReference type="NCBI Taxonomy" id="1436120"/>
    <lineage>
        <taxon>Bacteria</taxon>
        <taxon>Bacillati</taxon>
        <taxon>Actinomycetota</taxon>
        <taxon>Actinomycetes</taxon>
        <taxon>Streptosporangiales</taxon>
        <taxon>Streptosporangiaceae</taxon>
        <taxon>Sphaerisporangium</taxon>
    </lineage>
</organism>
<gene>
    <name evidence="2" type="ORF">ACFO60_36055</name>
</gene>